<dbReference type="OMA" id="FQITSYY"/>
<dbReference type="InterPro" id="IPR025921">
    <property type="entry name" value="HmuY"/>
</dbReference>
<evidence type="ECO:0000313" key="3">
    <source>
        <dbReference type="Proteomes" id="UP000264071"/>
    </source>
</evidence>
<sequence>MSTSAIFPRAWRPIGRLLAVATTAVAVTACSTSDVTAPPAPSAGAFTVDATTQWVYVSLADSAVVTPTPSSGQSSAWDIAFNATNVMLNGGQAGPGGVMGFCVCQNASRNPTNAEWLAMTPAGEKADFDSLTRTPSGATFVTDQLTPAIGGFYRGSGTTATANPDSVYFVRYADSTGFAKVRVTALTTPSATTPGQVTIEYALAGNADAAFGTTRTAQIDVSTGAKNFDLNSGQVSTSATDWELRFDGYTVRVNGGASGPSKSAAAKITDATFAAATPASTVANAYRADVYAGIFNTARYYRYNLAGDNRISPSFDVYLIRRGTRTYKLQIINYYNSTGSSRYITFRYAQLAE</sequence>
<reference evidence="2 3" key="1">
    <citation type="journal article" date="2018" name="Nat. Biotechnol.">
        <title>A standardized bacterial taxonomy based on genome phylogeny substantially revises the tree of life.</title>
        <authorList>
            <person name="Parks D.H."/>
            <person name="Chuvochina M."/>
            <person name="Waite D.W."/>
            <person name="Rinke C."/>
            <person name="Skarshewski A."/>
            <person name="Chaumeil P.A."/>
            <person name="Hugenholtz P."/>
        </authorList>
    </citation>
    <scope>NUCLEOTIDE SEQUENCE [LARGE SCALE GENOMIC DNA]</scope>
    <source>
        <strain evidence="2">UBA8844</strain>
    </source>
</reference>
<evidence type="ECO:0000313" key="2">
    <source>
        <dbReference type="EMBL" id="HCT58276.1"/>
    </source>
</evidence>
<keyword evidence="1" id="KW-0732">Signal</keyword>
<evidence type="ECO:0000256" key="1">
    <source>
        <dbReference type="SAM" id="SignalP"/>
    </source>
</evidence>
<protein>
    <recommendedName>
        <fullName evidence="4">HmuY protein</fullName>
    </recommendedName>
</protein>
<dbReference type="Proteomes" id="UP000264071">
    <property type="component" value="Unassembled WGS sequence"/>
</dbReference>
<accession>A0A3D4VAZ8</accession>
<dbReference type="EMBL" id="DPIY01000010">
    <property type="protein sequence ID" value="HCT58276.1"/>
    <property type="molecule type" value="Genomic_DNA"/>
</dbReference>
<feature type="signal peptide" evidence="1">
    <location>
        <begin position="1"/>
        <end position="26"/>
    </location>
</feature>
<dbReference type="Pfam" id="PF14064">
    <property type="entry name" value="HmuY"/>
    <property type="match status" value="2"/>
</dbReference>
<dbReference type="AlphaFoldDB" id="A0A3D4VAZ8"/>
<proteinExistence type="predicted"/>
<dbReference type="CDD" id="cd12105">
    <property type="entry name" value="HmuY"/>
    <property type="match status" value="2"/>
</dbReference>
<evidence type="ECO:0008006" key="4">
    <source>
        <dbReference type="Google" id="ProtNLM"/>
    </source>
</evidence>
<gene>
    <name evidence="2" type="ORF">DGD08_13820</name>
</gene>
<name>A0A3D4VAZ8_9BACT</name>
<organism evidence="2 3">
    <name type="scientific">Gemmatimonas aurantiaca</name>
    <dbReference type="NCBI Taxonomy" id="173480"/>
    <lineage>
        <taxon>Bacteria</taxon>
        <taxon>Pseudomonadati</taxon>
        <taxon>Gemmatimonadota</taxon>
        <taxon>Gemmatimonadia</taxon>
        <taxon>Gemmatimonadales</taxon>
        <taxon>Gemmatimonadaceae</taxon>
        <taxon>Gemmatimonas</taxon>
    </lineage>
</organism>
<feature type="chain" id="PRO_5017792317" description="HmuY protein" evidence="1">
    <location>
        <begin position="27"/>
        <end position="353"/>
    </location>
</feature>
<comment type="caution">
    <text evidence="2">The sequence shown here is derived from an EMBL/GenBank/DDBJ whole genome shotgun (WGS) entry which is preliminary data.</text>
</comment>